<dbReference type="AlphaFoldDB" id="A0A9J5VYQ3"/>
<keyword evidence="2" id="KW-1185">Reference proteome</keyword>
<dbReference type="OrthoDB" id="1305614at2759"/>
<comment type="caution">
    <text evidence="1">The sequence shown here is derived from an EMBL/GenBank/DDBJ whole genome shotgun (WGS) entry which is preliminary data.</text>
</comment>
<accession>A0A9J5VYQ3</accession>
<protein>
    <submittedName>
        <fullName evidence="1">Uncharacterized protein</fullName>
    </submittedName>
</protein>
<sequence>MWLQSNGFIDVLKDWWNSYTVMGTPDFMFTQKLKSRGLVEPERLREDCRTYNSHHDQKLKSTEPKIRIEADSNCRRSMLENKIKMPMVEGEMANSHKRGNTIDKLKIGESITDDKGLIKESILDYYQKLYKETESWTPSTALCCP</sequence>
<gene>
    <name evidence="1" type="ORF">H5410_064673</name>
</gene>
<dbReference type="Proteomes" id="UP000824120">
    <property type="component" value="Unassembled WGS sequence"/>
</dbReference>
<reference evidence="1" key="1">
    <citation type="submission" date="2020-09" db="EMBL/GenBank/DDBJ databases">
        <title>De no assembly of potato wild relative species, Solanum commersonii.</title>
        <authorList>
            <person name="Cho K."/>
        </authorList>
    </citation>
    <scope>NUCLEOTIDE SEQUENCE</scope>
    <source>
        <strain evidence="1">LZ3.2</strain>
        <tissue evidence="1">Leaf</tissue>
    </source>
</reference>
<evidence type="ECO:0000313" key="1">
    <source>
        <dbReference type="EMBL" id="KAG5568312.1"/>
    </source>
</evidence>
<organism evidence="1 2">
    <name type="scientific">Solanum commersonii</name>
    <name type="common">Commerson's wild potato</name>
    <name type="synonym">Commerson's nightshade</name>
    <dbReference type="NCBI Taxonomy" id="4109"/>
    <lineage>
        <taxon>Eukaryota</taxon>
        <taxon>Viridiplantae</taxon>
        <taxon>Streptophyta</taxon>
        <taxon>Embryophyta</taxon>
        <taxon>Tracheophyta</taxon>
        <taxon>Spermatophyta</taxon>
        <taxon>Magnoliopsida</taxon>
        <taxon>eudicotyledons</taxon>
        <taxon>Gunneridae</taxon>
        <taxon>Pentapetalae</taxon>
        <taxon>asterids</taxon>
        <taxon>lamiids</taxon>
        <taxon>Solanales</taxon>
        <taxon>Solanaceae</taxon>
        <taxon>Solanoideae</taxon>
        <taxon>Solaneae</taxon>
        <taxon>Solanum</taxon>
    </lineage>
</organism>
<proteinExistence type="predicted"/>
<dbReference type="EMBL" id="JACXVP010000166">
    <property type="protein sequence ID" value="KAG5568312.1"/>
    <property type="molecule type" value="Genomic_DNA"/>
</dbReference>
<name>A0A9J5VYQ3_SOLCO</name>
<evidence type="ECO:0000313" key="2">
    <source>
        <dbReference type="Proteomes" id="UP000824120"/>
    </source>
</evidence>